<dbReference type="OrthoDB" id="325086at2759"/>
<name>A0A1R2CPL8_9CILI</name>
<reference evidence="1 2" key="1">
    <citation type="submission" date="2016-11" db="EMBL/GenBank/DDBJ databases">
        <title>The macronuclear genome of Stentor coeruleus: a giant cell with tiny introns.</title>
        <authorList>
            <person name="Slabodnick M."/>
            <person name="Ruby J.G."/>
            <person name="Reiff S.B."/>
            <person name="Swart E.C."/>
            <person name="Gosai S."/>
            <person name="Prabakaran S."/>
            <person name="Witkowska E."/>
            <person name="Larue G.E."/>
            <person name="Fisher S."/>
            <person name="Freeman R.M."/>
            <person name="Gunawardena J."/>
            <person name="Chu W."/>
            <person name="Stover N.A."/>
            <person name="Gregory B.D."/>
            <person name="Nowacki M."/>
            <person name="Derisi J."/>
            <person name="Roy S.W."/>
            <person name="Marshall W.F."/>
            <person name="Sood P."/>
        </authorList>
    </citation>
    <scope>NUCLEOTIDE SEQUENCE [LARGE SCALE GENOMIC DNA]</scope>
    <source>
        <strain evidence="1">WM001</strain>
    </source>
</reference>
<evidence type="ECO:0000313" key="1">
    <source>
        <dbReference type="EMBL" id="OMJ90948.1"/>
    </source>
</evidence>
<accession>A0A1R2CPL8</accession>
<protein>
    <submittedName>
        <fullName evidence="1">Uncharacterized protein</fullName>
    </submittedName>
</protein>
<organism evidence="1 2">
    <name type="scientific">Stentor coeruleus</name>
    <dbReference type="NCBI Taxonomy" id="5963"/>
    <lineage>
        <taxon>Eukaryota</taxon>
        <taxon>Sar</taxon>
        <taxon>Alveolata</taxon>
        <taxon>Ciliophora</taxon>
        <taxon>Postciliodesmatophora</taxon>
        <taxon>Heterotrichea</taxon>
        <taxon>Heterotrichida</taxon>
        <taxon>Stentoridae</taxon>
        <taxon>Stentor</taxon>
    </lineage>
</organism>
<evidence type="ECO:0000313" key="2">
    <source>
        <dbReference type="Proteomes" id="UP000187209"/>
    </source>
</evidence>
<gene>
    <name evidence="1" type="ORF">SteCoe_6616</name>
</gene>
<proteinExistence type="predicted"/>
<comment type="caution">
    <text evidence="1">The sequence shown here is derived from an EMBL/GenBank/DDBJ whole genome shotgun (WGS) entry which is preliminary data.</text>
</comment>
<dbReference type="AlphaFoldDB" id="A0A1R2CPL8"/>
<keyword evidence="2" id="KW-1185">Reference proteome</keyword>
<dbReference type="Proteomes" id="UP000187209">
    <property type="component" value="Unassembled WGS sequence"/>
</dbReference>
<dbReference type="EMBL" id="MPUH01000092">
    <property type="protein sequence ID" value="OMJ90948.1"/>
    <property type="molecule type" value="Genomic_DNA"/>
</dbReference>
<sequence>MESSEYISIPSPSSISKNTQTDFPDLYYQEILNQKDRIIQQLLKELSTFRSNKSSFSVSNDKNLEVNYKTKSFSPYSFHQKAFSLDEPHSSSLSIKKQSPKALFDTMNIEEINSLTPETYDLSVISEYPTNSNKHQGKPHYKIPIPYLKSDLNPKPSLAKQAKVSLKSKSKDQKQSKNIANLLHKDDDYNKIINVFKNSDDDPEMLNQMLYVSKIKGRANIRGSVSTEPELRKKVNSTYRNWNIPYENSDILRPKSPGVNYPQRTYRPLSYIPKDIDWSKSPLEAYSYQSKTDLSVSDPLILSGRAVEDLIFNKNIDNFELIYEKAVKTLEKLKSELFLPASYMIIPPKSKSNLEKLLEYCSQLYKSKALIIKILQLIRQREDCLLKLMSNTPNTSQQYTILKTLSQEVLQKIYYLKATKFPINNFIYLNNDYSEKIHKDFENIYLIYPDLKSY</sequence>